<feature type="domain" description="AsmA" evidence="2">
    <location>
        <begin position="2"/>
        <end position="296"/>
    </location>
</feature>
<evidence type="ECO:0000256" key="1">
    <source>
        <dbReference type="SAM" id="Phobius"/>
    </source>
</evidence>
<dbReference type="InterPro" id="IPR007844">
    <property type="entry name" value="AsmA"/>
</dbReference>
<dbReference type="PANTHER" id="PTHR30441">
    <property type="entry name" value="DUF748 DOMAIN-CONTAINING PROTEIN"/>
    <property type="match status" value="1"/>
</dbReference>
<proteinExistence type="predicted"/>
<feature type="domain" description="AsmA" evidence="2">
    <location>
        <begin position="330"/>
        <end position="498"/>
    </location>
</feature>
<keyword evidence="4" id="KW-1185">Reference proteome</keyword>
<organism evidence="3 4">
    <name type="scientific">SAR92 clade bacterium H455</name>
    <dbReference type="NCBI Taxonomy" id="2974818"/>
    <lineage>
        <taxon>Bacteria</taxon>
        <taxon>Pseudomonadati</taxon>
        <taxon>Pseudomonadota</taxon>
        <taxon>Gammaproteobacteria</taxon>
        <taxon>Cellvibrionales</taxon>
        <taxon>Porticoccaceae</taxon>
        <taxon>SAR92 clade</taxon>
    </lineage>
</organism>
<dbReference type="Proteomes" id="UP001059934">
    <property type="component" value="Chromosome"/>
</dbReference>
<evidence type="ECO:0000313" key="3">
    <source>
        <dbReference type="EMBL" id="UVW34697.1"/>
    </source>
</evidence>
<evidence type="ECO:0000259" key="2">
    <source>
        <dbReference type="Pfam" id="PF05170"/>
    </source>
</evidence>
<name>A0ABY5TLP8_9GAMM</name>
<dbReference type="PANTHER" id="PTHR30441:SF8">
    <property type="entry name" value="DUF748 DOMAIN-CONTAINING PROTEIN"/>
    <property type="match status" value="1"/>
</dbReference>
<protein>
    <submittedName>
        <fullName evidence="3">AsmA family protein</fullName>
    </submittedName>
</protein>
<dbReference type="InterPro" id="IPR052894">
    <property type="entry name" value="AsmA-related"/>
</dbReference>
<keyword evidence="1" id="KW-0472">Membrane</keyword>
<sequence>MGKVITWLLKTVVSLLVIIAIGVGYLLVAVDPNDFKPEIKSAAASQGLELSLDGNLSWQFLPQIGVVVEQVEFAHSTVASGKISELSLSVSWAELFNIDLSSNRLPVGSIEVGDATILLAELAPNTFPIQLKRLNAKVNNFSLTGEGFSLEASAQVFSGLALDLDATLALQVDTNSGVINEVIVSELEASIDSMEITGQFNARNNFATAQGSLRSNRFDLQQLVRTVGMSFPLVKLPMMASKDALTAVSWNSSFNTDMNGLSTFNTQLELDNQVINIASKVDHRIHNLYMRVSGDQFDMSHYLAADSNSSEQNGALFAPLAVPFALWLGRSQMELSLSKLKLSDFDADNIYINLFGNQKVLRLSSFNSDIFGGQVNATGRLDMRSSTPSFNLQTSLSNIDLQLALAAMADSSDISGLLSLEATIQSAGNNRDAIIQELRGGGEIIILDPAYAAINAEEMFCNAAALLGSGDSRNSWSKGTQFETLTGNYQLADGKLQFSDMKTATGNIAIAARGSIKLAQQRYNLIADTRVNGASTSASGCSVNKQLQNRSLPFVCSGSFEQDGTTSCKPDENLIRDLLKDSVYEQLGEKLFNTPATTDGDKGQQSDPLKSLLKGIFENNLR</sequence>
<dbReference type="EMBL" id="CP103416">
    <property type="protein sequence ID" value="UVW34697.1"/>
    <property type="molecule type" value="Genomic_DNA"/>
</dbReference>
<accession>A0ABY5TLP8</accession>
<evidence type="ECO:0000313" key="4">
    <source>
        <dbReference type="Proteomes" id="UP001059934"/>
    </source>
</evidence>
<dbReference type="Pfam" id="PF05170">
    <property type="entry name" value="AsmA"/>
    <property type="match status" value="2"/>
</dbReference>
<gene>
    <name evidence="3" type="ORF">NYF23_11845</name>
</gene>
<reference evidence="3" key="1">
    <citation type="submission" date="2022-08" db="EMBL/GenBank/DDBJ databases">
        <title>Catabolic pathway analysis in culturable SAR92 clade bacteria reveals their overlooked roles in DMSP degradation in coastal seas.</title>
        <authorList>
            <person name="He X."/>
            <person name="Zhang X."/>
            <person name="Zhang Y."/>
        </authorList>
    </citation>
    <scope>NUCLEOTIDE SEQUENCE</scope>
    <source>
        <strain evidence="3">H455</strain>
    </source>
</reference>
<keyword evidence="1" id="KW-0812">Transmembrane</keyword>
<keyword evidence="1" id="KW-1133">Transmembrane helix</keyword>
<feature type="transmembrane region" description="Helical" evidence="1">
    <location>
        <begin position="7"/>
        <end position="28"/>
    </location>
</feature>